<feature type="transmembrane region" description="Helical" evidence="1">
    <location>
        <begin position="6"/>
        <end position="31"/>
    </location>
</feature>
<dbReference type="HOGENOM" id="CLU_155797_0_0_7"/>
<dbReference type="Proteomes" id="UP000007934">
    <property type="component" value="Chromosome"/>
</dbReference>
<keyword evidence="1" id="KW-0812">Transmembrane</keyword>
<organism evidence="2 3">
    <name type="scientific">Helicobacter felis (strain ATCC 49179 / CCUG 28539 / NCTC 12436 / CS1)</name>
    <dbReference type="NCBI Taxonomy" id="936155"/>
    <lineage>
        <taxon>Bacteria</taxon>
        <taxon>Pseudomonadati</taxon>
        <taxon>Campylobacterota</taxon>
        <taxon>Epsilonproteobacteria</taxon>
        <taxon>Campylobacterales</taxon>
        <taxon>Helicobacteraceae</taxon>
        <taxon>Helicobacter</taxon>
    </lineage>
</organism>
<dbReference type="KEGG" id="hfe:HFELIS_14020"/>
<dbReference type="OrthoDB" id="5325725at2"/>
<reference evidence="2 3" key="1">
    <citation type="journal article" date="2011" name="Genome Biol. Evol.">
        <title>Comparative whole genome sequence analysis of the carcinogenic bacterial model pathogen Helicobacter felis.</title>
        <authorList>
            <person name="Arnold I.C."/>
            <person name="Zigova Z."/>
            <person name="Holden M."/>
            <person name="Lawley T.D."/>
            <person name="Rad R."/>
            <person name="Dougan G."/>
            <person name="Falkow S."/>
            <person name="Bentley S.D."/>
            <person name="Muller A."/>
        </authorList>
    </citation>
    <scope>NUCLEOTIDE SEQUENCE [LARGE SCALE GENOMIC DNA]</scope>
    <source>
        <strain evidence="3">ATCC 49179 / CCUG 28539 / NCTC 12436 / CS1</strain>
    </source>
</reference>
<dbReference type="GeneID" id="36134336"/>
<dbReference type="AlphaFoldDB" id="E7AAB3"/>
<keyword evidence="3" id="KW-1185">Reference proteome</keyword>
<keyword evidence="1" id="KW-1133">Transmembrane helix</keyword>
<dbReference type="RefSeq" id="WP_013469849.1">
    <property type="nucleotide sequence ID" value="NC_014810.2"/>
</dbReference>
<dbReference type="STRING" id="936155.HFELIS_14020"/>
<protein>
    <submittedName>
        <fullName evidence="2">Periplasmic protein</fullName>
    </submittedName>
</protein>
<dbReference type="EMBL" id="FQ670179">
    <property type="protein sequence ID" value="CBY83486.1"/>
    <property type="molecule type" value="Genomic_DNA"/>
</dbReference>
<sequence length="132" mass="15289">MGDIWFYAIYWSVGFFLAFPIFIIGLIYTYFQPPAPRAQIPSIRELSDRVKNLQTQEDFDTLFQTFTQHYSILPKNAKEGDWLSLIEEIAESEYIDIDSTIKFGHDLEGDNPKLQKNIANTVGLALKHKKKD</sequence>
<evidence type="ECO:0000313" key="3">
    <source>
        <dbReference type="Proteomes" id="UP000007934"/>
    </source>
</evidence>
<proteinExistence type="predicted"/>
<keyword evidence="1" id="KW-0472">Membrane</keyword>
<name>E7AAB3_HELFC</name>
<evidence type="ECO:0000313" key="2">
    <source>
        <dbReference type="EMBL" id="CBY83486.1"/>
    </source>
</evidence>
<accession>E7AAB3</accession>
<evidence type="ECO:0000256" key="1">
    <source>
        <dbReference type="SAM" id="Phobius"/>
    </source>
</evidence>
<gene>
    <name evidence="2" type="ordered locus">Hfelis_14020</name>
</gene>